<dbReference type="AlphaFoldDB" id="A0A075AYV3"/>
<dbReference type="EMBL" id="ML005215">
    <property type="protein sequence ID" value="RKP19482.1"/>
    <property type="molecule type" value="Genomic_DNA"/>
</dbReference>
<evidence type="ECO:0000256" key="2">
    <source>
        <dbReference type="ARBA" id="ARBA00017632"/>
    </source>
</evidence>
<dbReference type="GO" id="GO:0005524">
    <property type="term" value="F:ATP binding"/>
    <property type="evidence" value="ECO:0007669"/>
    <property type="project" value="UniProtKB-KW"/>
</dbReference>
<dbReference type="InterPro" id="IPR034907">
    <property type="entry name" value="NDK-like_dom"/>
</dbReference>
<dbReference type="OrthoDB" id="2162449at2759"/>
<reference evidence="11" key="3">
    <citation type="submission" date="2018-08" db="EMBL/GenBank/DDBJ databases">
        <title>Leveraging single-cell genomics to expand the Fungal Tree of Life.</title>
        <authorList>
            <consortium name="DOE Joint Genome Institute"/>
            <person name="Ahrendt S.R."/>
            <person name="Quandt C.A."/>
            <person name="Ciobanu D."/>
            <person name="Clum A."/>
            <person name="Salamov A."/>
            <person name="Andreopoulos B."/>
            <person name="Cheng J.-F."/>
            <person name="Woyke T."/>
            <person name="Pelin A."/>
            <person name="Henrissat B."/>
            <person name="Reynolds N."/>
            <person name="Benny G.L."/>
            <person name="Smith M.E."/>
            <person name="James T.Y."/>
            <person name="Grigoriev I.V."/>
        </authorList>
    </citation>
    <scope>NUCLEOTIDE SEQUENCE</scope>
    <source>
        <strain evidence="11">CSF55</strain>
    </source>
</reference>
<dbReference type="SUPFAM" id="SSF54919">
    <property type="entry name" value="Nucleoside diphosphate kinase, NDK"/>
    <property type="match status" value="2"/>
</dbReference>
<organism evidence="10 12">
    <name type="scientific">Rozella allomycis (strain CSF55)</name>
    <dbReference type="NCBI Taxonomy" id="988480"/>
    <lineage>
        <taxon>Eukaryota</taxon>
        <taxon>Fungi</taxon>
        <taxon>Fungi incertae sedis</taxon>
        <taxon>Cryptomycota</taxon>
        <taxon>Cryptomycota incertae sedis</taxon>
        <taxon>Rozella</taxon>
    </lineage>
</organism>
<gene>
    <name evidence="10" type="ORF">O9G_002362</name>
    <name evidence="11" type="ORF">ROZALSC1DRAFT_28928</name>
</gene>
<dbReference type="PANTHER" id="PTHR46161">
    <property type="entry name" value="NUCLEOSIDE DIPHOSPHATE KINASE"/>
    <property type="match status" value="1"/>
</dbReference>
<evidence type="ECO:0000313" key="10">
    <source>
        <dbReference type="EMBL" id="EPZ33724.1"/>
    </source>
</evidence>
<dbReference type="Gene3D" id="3.30.70.141">
    <property type="entry name" value="Nucleoside diphosphate kinase-like domain"/>
    <property type="match status" value="3"/>
</dbReference>
<dbReference type="InterPro" id="IPR036850">
    <property type="entry name" value="NDK-like_dom_sf"/>
</dbReference>
<feature type="domain" description="Nucleoside diphosphate kinase-like" evidence="9">
    <location>
        <begin position="156"/>
        <end position="277"/>
    </location>
</feature>
<evidence type="ECO:0000256" key="4">
    <source>
        <dbReference type="ARBA" id="ARBA00022741"/>
    </source>
</evidence>
<dbReference type="STRING" id="988480.A0A075AYV3"/>
<evidence type="ECO:0000313" key="11">
    <source>
        <dbReference type="EMBL" id="RKP19482.1"/>
    </source>
</evidence>
<dbReference type="Proteomes" id="UP000281549">
    <property type="component" value="Unassembled WGS sequence"/>
</dbReference>
<dbReference type="GO" id="GO:0006228">
    <property type="term" value="P:UTP biosynthetic process"/>
    <property type="evidence" value="ECO:0007669"/>
    <property type="project" value="InterPro"/>
</dbReference>
<evidence type="ECO:0000256" key="8">
    <source>
        <dbReference type="RuleBase" id="RU004011"/>
    </source>
</evidence>
<dbReference type="PRINTS" id="PR01243">
    <property type="entry name" value="NUCDPKINASE"/>
</dbReference>
<comment type="similarity">
    <text evidence="1 7 8">Belongs to the NDK family.</text>
</comment>
<evidence type="ECO:0000256" key="1">
    <source>
        <dbReference type="ARBA" id="ARBA00008142"/>
    </source>
</evidence>
<dbReference type="SUPFAM" id="SSF52833">
    <property type="entry name" value="Thioredoxin-like"/>
    <property type="match status" value="1"/>
</dbReference>
<dbReference type="InterPro" id="IPR036249">
    <property type="entry name" value="Thioredoxin-like_sf"/>
</dbReference>
<dbReference type="InterPro" id="IPR001564">
    <property type="entry name" value="Nucleoside_diP_kinase"/>
</dbReference>
<evidence type="ECO:0000313" key="13">
    <source>
        <dbReference type="Proteomes" id="UP000281549"/>
    </source>
</evidence>
<keyword evidence="12" id="KW-1185">Reference proteome</keyword>
<keyword evidence="6" id="KW-0067">ATP-binding</keyword>
<dbReference type="Pfam" id="PF00334">
    <property type="entry name" value="NDK"/>
    <property type="match status" value="3"/>
</dbReference>
<keyword evidence="3 10" id="KW-0808">Transferase</keyword>
<comment type="caution">
    <text evidence="7">Lacks conserved residue(s) required for the propagation of feature annotation.</text>
</comment>
<evidence type="ECO:0000259" key="9">
    <source>
        <dbReference type="SMART" id="SM00562"/>
    </source>
</evidence>
<dbReference type="GO" id="GO:0006183">
    <property type="term" value="P:GTP biosynthetic process"/>
    <property type="evidence" value="ECO:0007669"/>
    <property type="project" value="InterPro"/>
</dbReference>
<evidence type="ECO:0000256" key="7">
    <source>
        <dbReference type="PROSITE-ProRule" id="PRU00706"/>
    </source>
</evidence>
<proteinExistence type="inferred from homology"/>
<dbReference type="Pfam" id="PF00085">
    <property type="entry name" value="Thioredoxin"/>
    <property type="match status" value="1"/>
</dbReference>
<dbReference type="EMBL" id="KE561045">
    <property type="protein sequence ID" value="EPZ33724.1"/>
    <property type="molecule type" value="Genomic_DNA"/>
</dbReference>
<reference evidence="13" key="2">
    <citation type="journal article" date="2018" name="Nat. Microbiol.">
        <title>Leveraging single-cell genomics to expand the fungal tree of life.</title>
        <authorList>
            <person name="Ahrendt S.R."/>
            <person name="Quandt C.A."/>
            <person name="Ciobanu D."/>
            <person name="Clum A."/>
            <person name="Salamov A."/>
            <person name="Andreopoulos B."/>
            <person name="Cheng J.F."/>
            <person name="Woyke T."/>
            <person name="Pelin A."/>
            <person name="Henrissat B."/>
            <person name="Reynolds N.K."/>
            <person name="Benny G.L."/>
            <person name="Smith M.E."/>
            <person name="James T.Y."/>
            <person name="Grigoriev I.V."/>
        </authorList>
    </citation>
    <scope>NUCLEOTIDE SEQUENCE [LARGE SCALE GENOMIC DNA]</scope>
    <source>
        <strain evidence="13">CSF55</strain>
    </source>
</reference>
<dbReference type="InterPro" id="IPR013766">
    <property type="entry name" value="Thioredoxin_domain"/>
</dbReference>
<dbReference type="PANTHER" id="PTHR46161:SF3">
    <property type="entry name" value="NUCLEOSIDE DIPHOSPHATE KINASE DDB_G0292928-RELATED"/>
    <property type="match status" value="1"/>
</dbReference>
<dbReference type="SMART" id="SM00562">
    <property type="entry name" value="NDK"/>
    <property type="match status" value="2"/>
</dbReference>
<feature type="domain" description="Nucleoside diphosphate kinase-like" evidence="9">
    <location>
        <begin position="278"/>
        <end position="379"/>
    </location>
</feature>
<evidence type="ECO:0000256" key="3">
    <source>
        <dbReference type="ARBA" id="ARBA00022679"/>
    </source>
</evidence>
<dbReference type="Gene3D" id="3.40.30.10">
    <property type="entry name" value="Glutaredoxin"/>
    <property type="match status" value="1"/>
</dbReference>
<evidence type="ECO:0000313" key="12">
    <source>
        <dbReference type="Proteomes" id="UP000030755"/>
    </source>
</evidence>
<protein>
    <recommendedName>
        <fullName evidence="2">Nucleoside diphosphate kinase</fullName>
    </recommendedName>
</protein>
<accession>A0A075AYV3</accession>
<reference evidence="10 12" key="1">
    <citation type="journal article" date="2013" name="Curr. Biol.">
        <title>Shared signatures of parasitism and phylogenomics unite Cryptomycota and microsporidia.</title>
        <authorList>
            <person name="James T.Y."/>
            <person name="Pelin A."/>
            <person name="Bonen L."/>
            <person name="Ahrendt S."/>
            <person name="Sain D."/>
            <person name="Corradi N."/>
            <person name="Stajich J.E."/>
        </authorList>
    </citation>
    <scope>NUCLEOTIDE SEQUENCE [LARGE SCALE GENOMIC DNA]</scope>
    <source>
        <strain evidence="10">CSF55</strain>
        <strain evidence="10">CSF55</strain>
    </source>
</reference>
<dbReference type="GO" id="GO:0004550">
    <property type="term" value="F:nucleoside diphosphate kinase activity"/>
    <property type="evidence" value="ECO:0007669"/>
    <property type="project" value="InterPro"/>
</dbReference>
<dbReference type="PROSITE" id="PS51374">
    <property type="entry name" value="NDPK_LIKE"/>
    <property type="match status" value="2"/>
</dbReference>
<dbReference type="Proteomes" id="UP000030755">
    <property type="component" value="Unassembled WGS sequence"/>
</dbReference>
<evidence type="ECO:0000256" key="5">
    <source>
        <dbReference type="ARBA" id="ARBA00022777"/>
    </source>
</evidence>
<keyword evidence="5 10" id="KW-0418">Kinase</keyword>
<sequence length="380" mass="43034">MLGKNTEEVKKNFLSTDEEFMGECEKPGVHIFDVFSSWAGSCEAMSLVLKKLKTENGDLVSFAKVQCDQISDLSIYRNKSRPTFLIYAAGVLVKEVKGANTPLLEKYVKEEVNIEKTGGVHVPLNETEGNRSSIKARTINNRQGSSLKHVFYNEREERTLAILKPDIVSENKVDDVKRYIYKNGFQIVQQQEVLLTPERVAEFFKDHENQPYFQSLGTSICYDFVKGKCCECLEDVKGNSLRGMFGTDTVRNAIHGSKSEEAAKREVKFFFPEDISPIQRTLAIIKPDLVQSGKAAEVVDYIKDHDFKIITMEQVQFTEESATGFYITHRNAPYFANLINWLSSGPVLAMVLEKENAVKEWRDCIGPTNPAMAKELAPEW</sequence>
<evidence type="ECO:0000256" key="6">
    <source>
        <dbReference type="ARBA" id="ARBA00022840"/>
    </source>
</evidence>
<dbReference type="GO" id="GO:0006241">
    <property type="term" value="P:CTP biosynthetic process"/>
    <property type="evidence" value="ECO:0007669"/>
    <property type="project" value="InterPro"/>
</dbReference>
<dbReference type="HOGENOM" id="CLU_016708_0_0_1"/>
<keyword evidence="4" id="KW-0547">Nucleotide-binding</keyword>
<name>A0A075AYV3_ROZAC</name>